<dbReference type="VEuPathDB" id="VectorBase:HLOH_051997"/>
<keyword evidence="2" id="KW-1185">Reference proteome</keyword>
<proteinExistence type="predicted"/>
<evidence type="ECO:0000313" key="2">
    <source>
        <dbReference type="Proteomes" id="UP000821853"/>
    </source>
</evidence>
<dbReference type="EMBL" id="JABSTR010000008">
    <property type="protein sequence ID" value="KAH9378359.1"/>
    <property type="molecule type" value="Genomic_DNA"/>
</dbReference>
<name>A0A9J6GVD2_HAELO</name>
<dbReference type="Proteomes" id="UP000821853">
    <property type="component" value="Unassembled WGS sequence"/>
</dbReference>
<accession>A0A9J6GVD2</accession>
<dbReference type="AlphaFoldDB" id="A0A9J6GVD2"/>
<reference evidence="1 2" key="1">
    <citation type="journal article" date="2020" name="Cell">
        <title>Large-Scale Comparative Analyses of Tick Genomes Elucidate Their Genetic Diversity and Vector Capacities.</title>
        <authorList>
            <consortium name="Tick Genome and Microbiome Consortium (TIGMIC)"/>
            <person name="Jia N."/>
            <person name="Wang J."/>
            <person name="Shi W."/>
            <person name="Du L."/>
            <person name="Sun Y."/>
            <person name="Zhan W."/>
            <person name="Jiang J.F."/>
            <person name="Wang Q."/>
            <person name="Zhang B."/>
            <person name="Ji P."/>
            <person name="Bell-Sakyi L."/>
            <person name="Cui X.M."/>
            <person name="Yuan T.T."/>
            <person name="Jiang B.G."/>
            <person name="Yang W.F."/>
            <person name="Lam T.T."/>
            <person name="Chang Q.C."/>
            <person name="Ding S.J."/>
            <person name="Wang X.J."/>
            <person name="Zhu J.G."/>
            <person name="Ruan X.D."/>
            <person name="Zhao L."/>
            <person name="Wei J.T."/>
            <person name="Ye R.Z."/>
            <person name="Que T.C."/>
            <person name="Du C.H."/>
            <person name="Zhou Y.H."/>
            <person name="Cheng J.X."/>
            <person name="Dai P.F."/>
            <person name="Guo W.B."/>
            <person name="Han X.H."/>
            <person name="Huang E.J."/>
            <person name="Li L.F."/>
            <person name="Wei W."/>
            <person name="Gao Y.C."/>
            <person name="Liu J.Z."/>
            <person name="Shao H.Z."/>
            <person name="Wang X."/>
            <person name="Wang C.C."/>
            <person name="Yang T.C."/>
            <person name="Huo Q.B."/>
            <person name="Li W."/>
            <person name="Chen H.Y."/>
            <person name="Chen S.E."/>
            <person name="Zhou L.G."/>
            <person name="Ni X.B."/>
            <person name="Tian J.H."/>
            <person name="Sheng Y."/>
            <person name="Liu T."/>
            <person name="Pan Y.S."/>
            <person name="Xia L.Y."/>
            <person name="Li J."/>
            <person name="Zhao F."/>
            <person name="Cao W.C."/>
        </authorList>
    </citation>
    <scope>NUCLEOTIDE SEQUENCE [LARGE SCALE GENOMIC DNA]</scope>
    <source>
        <strain evidence="1">HaeL-2018</strain>
    </source>
</reference>
<evidence type="ECO:0000313" key="1">
    <source>
        <dbReference type="EMBL" id="KAH9378359.1"/>
    </source>
</evidence>
<gene>
    <name evidence="1" type="ORF">HPB48_022582</name>
</gene>
<dbReference type="OrthoDB" id="7467139at2759"/>
<organism evidence="1 2">
    <name type="scientific">Haemaphysalis longicornis</name>
    <name type="common">Bush tick</name>
    <dbReference type="NCBI Taxonomy" id="44386"/>
    <lineage>
        <taxon>Eukaryota</taxon>
        <taxon>Metazoa</taxon>
        <taxon>Ecdysozoa</taxon>
        <taxon>Arthropoda</taxon>
        <taxon>Chelicerata</taxon>
        <taxon>Arachnida</taxon>
        <taxon>Acari</taxon>
        <taxon>Parasitiformes</taxon>
        <taxon>Ixodida</taxon>
        <taxon>Ixodoidea</taxon>
        <taxon>Ixodidae</taxon>
        <taxon>Haemaphysalinae</taxon>
        <taxon>Haemaphysalis</taxon>
    </lineage>
</organism>
<protein>
    <submittedName>
        <fullName evidence="1">Uncharacterized protein</fullName>
    </submittedName>
</protein>
<sequence length="61" mass="7260">MPCSRQQKRAITANMTLYFKTMLKTRVVLGCTEIDIEKVKDFKSRLSTYKPYQNTYMAKCW</sequence>
<comment type="caution">
    <text evidence="1">The sequence shown here is derived from an EMBL/GenBank/DDBJ whole genome shotgun (WGS) entry which is preliminary data.</text>
</comment>